<dbReference type="EMBL" id="CAFBPN010000060">
    <property type="protein sequence ID" value="CAB5024843.1"/>
    <property type="molecule type" value="Genomic_DNA"/>
</dbReference>
<keyword evidence="1" id="KW-0812">Transmembrane</keyword>
<evidence type="ECO:0000256" key="1">
    <source>
        <dbReference type="SAM" id="Phobius"/>
    </source>
</evidence>
<keyword evidence="1" id="KW-1133">Transmembrane helix</keyword>
<name>A0A6J7UMK8_9ZZZZ</name>
<dbReference type="EMBL" id="CAFBQU010000019">
    <property type="protein sequence ID" value="CAB5065237.1"/>
    <property type="molecule type" value="Genomic_DNA"/>
</dbReference>
<feature type="transmembrane region" description="Helical" evidence="1">
    <location>
        <begin position="33"/>
        <end position="50"/>
    </location>
</feature>
<organism evidence="3">
    <name type="scientific">freshwater metagenome</name>
    <dbReference type="NCBI Taxonomy" id="449393"/>
    <lineage>
        <taxon>unclassified sequences</taxon>
        <taxon>metagenomes</taxon>
        <taxon>ecological metagenomes</taxon>
    </lineage>
</organism>
<evidence type="ECO:0000313" key="2">
    <source>
        <dbReference type="EMBL" id="CAB5024843.1"/>
    </source>
</evidence>
<gene>
    <name evidence="2" type="ORF">UFOPK4098_01071</name>
    <name evidence="3" type="ORF">UFOPK4347_00890</name>
</gene>
<sequence length="102" mass="11288">MRLLPDPKIVRRIAGNPRAAENSAGGLGQGAEMAFGVLVFFLIGLVIDYFAGTTPLFMIVMTVFSCVGNFVKMWFGYDTQMKRLEAERAETRRVQPPSQAES</sequence>
<proteinExistence type="predicted"/>
<dbReference type="AlphaFoldDB" id="A0A6J7UMK8"/>
<keyword evidence="1" id="KW-0472">Membrane</keyword>
<accession>A0A6J7UMK8</accession>
<evidence type="ECO:0000313" key="3">
    <source>
        <dbReference type="EMBL" id="CAB5065237.1"/>
    </source>
</evidence>
<feature type="transmembrane region" description="Helical" evidence="1">
    <location>
        <begin position="56"/>
        <end position="75"/>
    </location>
</feature>
<reference evidence="3" key="1">
    <citation type="submission" date="2020-05" db="EMBL/GenBank/DDBJ databases">
        <authorList>
            <person name="Chiriac C."/>
            <person name="Salcher M."/>
            <person name="Ghai R."/>
            <person name="Kavagutti S V."/>
        </authorList>
    </citation>
    <scope>NUCLEOTIDE SEQUENCE</scope>
</reference>
<protein>
    <submittedName>
        <fullName evidence="3">Unannotated protein</fullName>
    </submittedName>
</protein>